<evidence type="ECO:0000256" key="1">
    <source>
        <dbReference type="ARBA" id="ARBA00008668"/>
    </source>
</evidence>
<protein>
    <submittedName>
        <fullName evidence="6">GDSL esterase/lipase</fullName>
    </submittedName>
</protein>
<dbReference type="AlphaFoldDB" id="A0A438J620"/>
<dbReference type="Pfam" id="PF00657">
    <property type="entry name" value="Lipase_GDSL"/>
    <property type="match status" value="1"/>
</dbReference>
<keyword evidence="5" id="KW-0472">Membrane</keyword>
<name>A0A438J620_VITVI</name>
<evidence type="ECO:0000313" key="6">
    <source>
        <dbReference type="EMBL" id="RVX04400.1"/>
    </source>
</evidence>
<evidence type="ECO:0000256" key="2">
    <source>
        <dbReference type="ARBA" id="ARBA00023180"/>
    </source>
</evidence>
<dbReference type="InterPro" id="IPR036514">
    <property type="entry name" value="SGNH_hydro_sf"/>
</dbReference>
<dbReference type="InterPro" id="IPR010433">
    <property type="entry name" value="EIF-4B_pln"/>
</dbReference>
<keyword evidence="5" id="KW-0812">Transmembrane</keyword>
<evidence type="ECO:0000313" key="7">
    <source>
        <dbReference type="Proteomes" id="UP000288805"/>
    </source>
</evidence>
<evidence type="ECO:0000256" key="5">
    <source>
        <dbReference type="SAM" id="Phobius"/>
    </source>
</evidence>
<dbReference type="Proteomes" id="UP000288805">
    <property type="component" value="Unassembled WGS sequence"/>
</dbReference>
<proteinExistence type="inferred from homology"/>
<comment type="similarity">
    <text evidence="1">Belongs to the 'GDSL' lipolytic enzyme family.</text>
</comment>
<dbReference type="GO" id="GO:0003743">
    <property type="term" value="F:translation initiation factor activity"/>
    <property type="evidence" value="ECO:0007669"/>
    <property type="project" value="InterPro"/>
</dbReference>
<dbReference type="PANTHER" id="PTHR22835">
    <property type="entry name" value="ZINC FINGER FYVE DOMAIN CONTAINING PROTEIN"/>
    <property type="match status" value="1"/>
</dbReference>
<gene>
    <name evidence="6" type="primary">VvCHDp000571_8</name>
    <name evidence="6" type="ORF">CK203_018451</name>
</gene>
<reference evidence="6 7" key="1">
    <citation type="journal article" date="2018" name="PLoS Genet.">
        <title>Population sequencing reveals clonal diversity and ancestral inbreeding in the grapevine cultivar Chardonnay.</title>
        <authorList>
            <person name="Roach M.J."/>
            <person name="Johnson D.L."/>
            <person name="Bohlmann J."/>
            <person name="van Vuuren H.J."/>
            <person name="Jones S.J."/>
            <person name="Pretorius I.S."/>
            <person name="Schmidt S.A."/>
            <person name="Borneman A.R."/>
        </authorList>
    </citation>
    <scope>NUCLEOTIDE SEQUENCE [LARGE SCALE GENOMIC DNA]</scope>
    <source>
        <strain evidence="7">cv. Chardonnay</strain>
        <tissue evidence="6">Leaf</tissue>
    </source>
</reference>
<keyword evidence="5" id="KW-1133">Transmembrane helix</keyword>
<evidence type="ECO:0000256" key="4">
    <source>
        <dbReference type="SAM" id="MobiDB-lite"/>
    </source>
</evidence>
<feature type="region of interest" description="Disordered" evidence="4">
    <location>
        <begin position="229"/>
        <end position="261"/>
    </location>
</feature>
<feature type="transmembrane region" description="Helical" evidence="5">
    <location>
        <begin position="329"/>
        <end position="351"/>
    </location>
</feature>
<dbReference type="EMBL" id="QGNW01000061">
    <property type="protein sequence ID" value="RVX04400.1"/>
    <property type="molecule type" value="Genomic_DNA"/>
</dbReference>
<sequence>MPWFWFQGAEVPLQNWSLSNLAAFNNWLGMLKVGFEAKTLALFRKMKVRKEVSGWEGGKRRKNSSSSKFEREMKKLESFMNYKGSESGRSGCGNERGFGQRHEEVHLGHVWTAATSFGSCYPFLSLAHCISSKLCIYSKLGIDMSWHNLYFLHACFTYPVYVYLTGGLMQIHAYRPQTEEEKLLKEEIEQLKKELQNKLGNSEAALASVRFGQKAIERPGSAAGRVAVFPERPPSQSGSVEEFRNTEFMERPRSRGTGDLWTRPVDDRRAFQGGRDRGFLGNRDMDSLVKMPIISFHTIQPSAIGHRELPHPQAFNLFPYQSRQTWEPLISMAAAAVIGVVLVALLSVFYVNWRLDRSSGCHFPAIYNFGDSNSDTGSVSAVLRRVLFQTGRTLANHLDAENLGLPYLNAYLDSIGTSFRHGANFAATGSTIQPPHLRMFEEVCYPLSLNIQLLQFAQFKARTTQLYPQVQNSDIKNTLPRPEDFSKALYTMDTGQNDLHDGFTSMTVEQVQKSIPNIINQFSQAIEQLYQQGAKIFWIHNTGPTGCLPFFVINYPPKPDNVDQTGCIKSYNEVAQEFNRQLKDMVSQLRSNLEMPYLLTREGSMGLKGVRLFKCQQNTLGSGSFRECGKKAVVNGTEVDGASCTNPSEYVSWDGVHYTDAANQWVAGHILNGSLSDPPLPISEACHKPLHLELK</sequence>
<feature type="compositionally biased region" description="Basic and acidic residues" evidence="4">
    <location>
        <begin position="241"/>
        <end position="253"/>
    </location>
</feature>
<evidence type="ECO:0000256" key="3">
    <source>
        <dbReference type="SAM" id="Coils"/>
    </source>
</evidence>
<feature type="coiled-coil region" evidence="3">
    <location>
        <begin position="174"/>
        <end position="208"/>
    </location>
</feature>
<organism evidence="6 7">
    <name type="scientific">Vitis vinifera</name>
    <name type="common">Grape</name>
    <dbReference type="NCBI Taxonomy" id="29760"/>
    <lineage>
        <taxon>Eukaryota</taxon>
        <taxon>Viridiplantae</taxon>
        <taxon>Streptophyta</taxon>
        <taxon>Embryophyta</taxon>
        <taxon>Tracheophyta</taxon>
        <taxon>Spermatophyta</taxon>
        <taxon>Magnoliopsida</taxon>
        <taxon>eudicotyledons</taxon>
        <taxon>Gunneridae</taxon>
        <taxon>Pentapetalae</taxon>
        <taxon>rosids</taxon>
        <taxon>Vitales</taxon>
        <taxon>Vitaceae</taxon>
        <taxon>Viteae</taxon>
        <taxon>Vitis</taxon>
    </lineage>
</organism>
<dbReference type="SUPFAM" id="SSF52266">
    <property type="entry name" value="SGNH hydrolase"/>
    <property type="match status" value="1"/>
</dbReference>
<dbReference type="Gene3D" id="3.40.50.1110">
    <property type="entry name" value="SGNH hydrolase"/>
    <property type="match status" value="1"/>
</dbReference>
<keyword evidence="2" id="KW-0325">Glycoprotein</keyword>
<dbReference type="InterPro" id="IPR001087">
    <property type="entry name" value="GDSL"/>
</dbReference>
<dbReference type="PANTHER" id="PTHR22835:SF514">
    <property type="entry name" value="GDSL-LIKE LIPASE_ACYLHYDROLASE SUPERFAMILY PROTEIN ISOFORM 1"/>
    <property type="match status" value="1"/>
</dbReference>
<dbReference type="Pfam" id="PF06273">
    <property type="entry name" value="eIF-4B"/>
    <property type="match status" value="1"/>
</dbReference>
<comment type="caution">
    <text evidence="6">The sequence shown here is derived from an EMBL/GenBank/DDBJ whole genome shotgun (WGS) entry which is preliminary data.</text>
</comment>
<keyword evidence="3" id="KW-0175">Coiled coil</keyword>
<dbReference type="GO" id="GO:0016788">
    <property type="term" value="F:hydrolase activity, acting on ester bonds"/>
    <property type="evidence" value="ECO:0007669"/>
    <property type="project" value="InterPro"/>
</dbReference>
<accession>A0A438J620</accession>